<dbReference type="SMART" id="SM00184">
    <property type="entry name" value="RING"/>
    <property type="match status" value="1"/>
</dbReference>
<dbReference type="GO" id="GO:0005634">
    <property type="term" value="C:nucleus"/>
    <property type="evidence" value="ECO:0007669"/>
    <property type="project" value="TreeGrafter"/>
</dbReference>
<dbReference type="SUPFAM" id="SSF57850">
    <property type="entry name" value="RING/U-box"/>
    <property type="match status" value="1"/>
</dbReference>
<dbReference type="GO" id="GO:0006511">
    <property type="term" value="P:ubiquitin-dependent protein catabolic process"/>
    <property type="evidence" value="ECO:0007669"/>
    <property type="project" value="TreeGrafter"/>
</dbReference>
<evidence type="ECO:0000256" key="10">
    <source>
        <dbReference type="SAM" id="Phobius"/>
    </source>
</evidence>
<feature type="domain" description="RING-type" evidence="12">
    <location>
        <begin position="239"/>
        <end position="281"/>
    </location>
</feature>
<feature type="signal peptide" evidence="11">
    <location>
        <begin position="1"/>
        <end position="20"/>
    </location>
</feature>
<evidence type="ECO:0000256" key="4">
    <source>
        <dbReference type="ARBA" id="ARBA00022771"/>
    </source>
</evidence>
<feature type="region of interest" description="Disordered" evidence="9">
    <location>
        <begin position="396"/>
        <end position="453"/>
    </location>
</feature>
<dbReference type="Gene3D" id="3.30.40.10">
    <property type="entry name" value="Zinc/RING finger domain, C3HC4 (zinc finger)"/>
    <property type="match status" value="1"/>
</dbReference>
<dbReference type="Gene3D" id="3.50.30.30">
    <property type="match status" value="1"/>
</dbReference>
<dbReference type="InterPro" id="IPR003137">
    <property type="entry name" value="PA_domain"/>
</dbReference>
<feature type="region of interest" description="Disordered" evidence="9">
    <location>
        <begin position="468"/>
        <end position="516"/>
    </location>
</feature>
<dbReference type="InterPro" id="IPR001841">
    <property type="entry name" value="Znf_RING"/>
</dbReference>
<keyword evidence="7 10" id="KW-0472">Membrane</keyword>
<evidence type="ECO:0000256" key="11">
    <source>
        <dbReference type="SAM" id="SignalP"/>
    </source>
</evidence>
<sequence length="545" mass="60175">MTGPSHSSTLFLLLFGCTTAQYIVEVLEPAKLGVRRTVQRCDATGANFGAEVIPFTFGPMSTGCALTVTPEDACSLVKMNTINETTCLVNYAVVPRGNCNFSEKAYFVQSSMPRGFDALIVYNSEGKTPVDMAGGKYAEAVKIPVIMISHNCMTGLLDRYPASDGYAVQIKLSPGYYDLFRYLIPFVVVIGFCFVVLLASLLIRICRERRRLSRKRLSRRHLKKLPTRKYVRGDQPDTCAICLDDFVEGEKLRVLPCRHMYHCKCIDPWLTRNRKVCPMCKRRVGAKNSDSESSGDERARRTAAARAVAAENLPSTRVVPYRALEEEEASISSHLDRDHHISQASPGSNVMLTPSTSSRVLAEAEVYSSRERLVDVEGGVDMIQAFREQLHNASATAGESGAAAESGDESSRPPSIYYYSQSEDDETRLAEMEEDDEEEGGDGVEMSTSQGAVSGTLRALRSFVGRLTTSTNRMQSEGGVDNAAFEERRNRDDRELESDDEHVARVNPPVTVGGLRTTHSLPAHLISASIDDEITYSEPDRNPMD</sequence>
<dbReference type="EMBL" id="BTSY01000006">
    <property type="protein sequence ID" value="GMT34974.1"/>
    <property type="molecule type" value="Genomic_DNA"/>
</dbReference>
<gene>
    <name evidence="13" type="ORF">PFISCL1PPCAC_26271</name>
</gene>
<dbReference type="Pfam" id="PF02225">
    <property type="entry name" value="PA"/>
    <property type="match status" value="1"/>
</dbReference>
<dbReference type="PANTHER" id="PTHR45931:SF3">
    <property type="entry name" value="RING ZINC FINGER-CONTAINING PROTEIN"/>
    <property type="match status" value="1"/>
</dbReference>
<evidence type="ECO:0000256" key="6">
    <source>
        <dbReference type="ARBA" id="ARBA00022989"/>
    </source>
</evidence>
<comment type="subcellular location">
    <subcellularLocation>
        <location evidence="1">Membrane</location>
    </subcellularLocation>
</comment>
<dbReference type="Pfam" id="PF13639">
    <property type="entry name" value="zf-RING_2"/>
    <property type="match status" value="1"/>
</dbReference>
<feature type="compositionally biased region" description="Acidic residues" evidence="9">
    <location>
        <begin position="422"/>
        <end position="442"/>
    </location>
</feature>
<feature type="compositionally biased region" description="Basic and acidic residues" evidence="9">
    <location>
        <begin position="485"/>
        <end position="494"/>
    </location>
</feature>
<feature type="compositionally biased region" description="Polar residues" evidence="9">
    <location>
        <begin position="342"/>
        <end position="353"/>
    </location>
</feature>
<evidence type="ECO:0000256" key="7">
    <source>
        <dbReference type="ARBA" id="ARBA00023136"/>
    </source>
</evidence>
<dbReference type="GO" id="GO:0008270">
    <property type="term" value="F:zinc ion binding"/>
    <property type="evidence" value="ECO:0007669"/>
    <property type="project" value="UniProtKB-KW"/>
</dbReference>
<dbReference type="Proteomes" id="UP001432322">
    <property type="component" value="Unassembled WGS sequence"/>
</dbReference>
<evidence type="ECO:0000256" key="3">
    <source>
        <dbReference type="ARBA" id="ARBA00022723"/>
    </source>
</evidence>
<dbReference type="GO" id="GO:0061630">
    <property type="term" value="F:ubiquitin protein ligase activity"/>
    <property type="evidence" value="ECO:0007669"/>
    <property type="project" value="TreeGrafter"/>
</dbReference>
<keyword evidence="6 10" id="KW-1133">Transmembrane helix</keyword>
<organism evidence="13 14">
    <name type="scientific">Pristionchus fissidentatus</name>
    <dbReference type="NCBI Taxonomy" id="1538716"/>
    <lineage>
        <taxon>Eukaryota</taxon>
        <taxon>Metazoa</taxon>
        <taxon>Ecdysozoa</taxon>
        <taxon>Nematoda</taxon>
        <taxon>Chromadorea</taxon>
        <taxon>Rhabditida</taxon>
        <taxon>Rhabditina</taxon>
        <taxon>Diplogasteromorpha</taxon>
        <taxon>Diplogasteroidea</taxon>
        <taxon>Neodiplogasteridae</taxon>
        <taxon>Pristionchus</taxon>
    </lineage>
</organism>
<dbReference type="PANTHER" id="PTHR45931">
    <property type="entry name" value="SI:CH211-59O9.10"/>
    <property type="match status" value="1"/>
</dbReference>
<evidence type="ECO:0000256" key="2">
    <source>
        <dbReference type="ARBA" id="ARBA00022692"/>
    </source>
</evidence>
<evidence type="ECO:0000256" key="1">
    <source>
        <dbReference type="ARBA" id="ARBA00004370"/>
    </source>
</evidence>
<evidence type="ECO:0000313" key="13">
    <source>
        <dbReference type="EMBL" id="GMT34974.1"/>
    </source>
</evidence>
<feature type="region of interest" description="Disordered" evidence="9">
    <location>
        <begin position="285"/>
        <end position="307"/>
    </location>
</feature>
<dbReference type="FunFam" id="3.30.40.10:FF:000429">
    <property type="entry name" value="E3 ubiquitin-protein ligase RNF13"/>
    <property type="match status" value="1"/>
</dbReference>
<keyword evidence="3" id="KW-0479">Metal-binding</keyword>
<feature type="transmembrane region" description="Helical" evidence="10">
    <location>
        <begin position="182"/>
        <end position="206"/>
    </location>
</feature>
<keyword evidence="11" id="KW-0732">Signal</keyword>
<protein>
    <recommendedName>
        <fullName evidence="12">RING-type domain-containing protein</fullName>
    </recommendedName>
</protein>
<keyword evidence="4 8" id="KW-0863">Zinc-finger</keyword>
<keyword evidence="5" id="KW-0862">Zinc</keyword>
<evidence type="ECO:0000313" key="14">
    <source>
        <dbReference type="Proteomes" id="UP001432322"/>
    </source>
</evidence>
<dbReference type="InterPro" id="IPR051834">
    <property type="entry name" value="RING_finger_E3_ligase"/>
</dbReference>
<dbReference type="AlphaFoldDB" id="A0AAV5WZS3"/>
<feature type="region of interest" description="Disordered" evidence="9">
    <location>
        <begin position="330"/>
        <end position="353"/>
    </location>
</feature>
<dbReference type="InterPro" id="IPR013083">
    <property type="entry name" value="Znf_RING/FYVE/PHD"/>
</dbReference>
<keyword evidence="2 10" id="KW-0812">Transmembrane</keyword>
<name>A0AAV5WZS3_9BILA</name>
<dbReference type="GO" id="GO:0016020">
    <property type="term" value="C:membrane"/>
    <property type="evidence" value="ECO:0007669"/>
    <property type="project" value="UniProtKB-SubCell"/>
</dbReference>
<comment type="caution">
    <text evidence="13">The sequence shown here is derived from an EMBL/GenBank/DDBJ whole genome shotgun (WGS) entry which is preliminary data.</text>
</comment>
<reference evidence="13" key="1">
    <citation type="submission" date="2023-10" db="EMBL/GenBank/DDBJ databases">
        <title>Genome assembly of Pristionchus species.</title>
        <authorList>
            <person name="Yoshida K."/>
            <person name="Sommer R.J."/>
        </authorList>
    </citation>
    <scope>NUCLEOTIDE SEQUENCE</scope>
    <source>
        <strain evidence="13">RS5133</strain>
    </source>
</reference>
<evidence type="ECO:0000256" key="5">
    <source>
        <dbReference type="ARBA" id="ARBA00022833"/>
    </source>
</evidence>
<evidence type="ECO:0000256" key="8">
    <source>
        <dbReference type="PROSITE-ProRule" id="PRU00175"/>
    </source>
</evidence>
<feature type="compositionally biased region" description="Low complexity" evidence="9">
    <location>
        <begin position="396"/>
        <end position="405"/>
    </location>
</feature>
<accession>A0AAV5WZS3</accession>
<evidence type="ECO:0000256" key="9">
    <source>
        <dbReference type="SAM" id="MobiDB-lite"/>
    </source>
</evidence>
<keyword evidence="14" id="KW-1185">Reference proteome</keyword>
<dbReference type="PROSITE" id="PS50089">
    <property type="entry name" value="ZF_RING_2"/>
    <property type="match status" value="1"/>
</dbReference>
<feature type="chain" id="PRO_5043484495" description="RING-type domain-containing protein" evidence="11">
    <location>
        <begin position="21"/>
        <end position="545"/>
    </location>
</feature>
<evidence type="ECO:0000259" key="12">
    <source>
        <dbReference type="PROSITE" id="PS50089"/>
    </source>
</evidence>
<proteinExistence type="predicted"/>